<protein>
    <submittedName>
        <fullName evidence="2">Uncharacterized protein</fullName>
    </submittedName>
</protein>
<evidence type="ECO:0000313" key="2">
    <source>
        <dbReference type="EMBL" id="RXG12402.1"/>
    </source>
</evidence>
<keyword evidence="3" id="KW-1185">Reference proteome</keyword>
<keyword evidence="1" id="KW-0732">Signal</keyword>
<dbReference type="EMBL" id="QOVI01000007">
    <property type="protein sequence ID" value="RXG12402.1"/>
    <property type="molecule type" value="Genomic_DNA"/>
</dbReference>
<dbReference type="AlphaFoldDB" id="A0A4Q0NQN8"/>
<evidence type="ECO:0000256" key="1">
    <source>
        <dbReference type="SAM" id="SignalP"/>
    </source>
</evidence>
<dbReference type="Proteomes" id="UP000289821">
    <property type="component" value="Unassembled WGS sequence"/>
</dbReference>
<proteinExistence type="predicted"/>
<dbReference type="RefSeq" id="WP_128762547.1">
    <property type="nucleotide sequence ID" value="NZ_QOVI01000007.1"/>
</dbReference>
<feature type="signal peptide" evidence="1">
    <location>
        <begin position="1"/>
        <end position="18"/>
    </location>
</feature>
<comment type="caution">
    <text evidence="2">The sequence shown here is derived from an EMBL/GenBank/DDBJ whole genome shotgun (WGS) entry which is preliminary data.</text>
</comment>
<accession>A0A4Q0NQN8</accession>
<organism evidence="2 3">
    <name type="scientific">Leeuwenhoekiella aestuarii</name>
    <dbReference type="NCBI Taxonomy" id="2249426"/>
    <lineage>
        <taxon>Bacteria</taxon>
        <taxon>Pseudomonadati</taxon>
        <taxon>Bacteroidota</taxon>
        <taxon>Flavobacteriia</taxon>
        <taxon>Flavobacteriales</taxon>
        <taxon>Flavobacteriaceae</taxon>
        <taxon>Leeuwenhoekiella</taxon>
    </lineage>
</organism>
<sequence>MKKIVTAAFILCSTFSFSQKVKLTNTETTDKTILQLKNRKIVDSVSQVKEPLKTEYLSEKADSTSVTNTIKKVLVFNNLMWYSQSVQVNDLGSNAQNIKKQPTSKQVPEHLNLDDQVATTKKDSLYKKKNFAKMPRGF</sequence>
<feature type="chain" id="PRO_5020181465" evidence="1">
    <location>
        <begin position="19"/>
        <end position="138"/>
    </location>
</feature>
<name>A0A4Q0NQN8_9FLAO</name>
<evidence type="ECO:0000313" key="3">
    <source>
        <dbReference type="Proteomes" id="UP000289821"/>
    </source>
</evidence>
<gene>
    <name evidence="2" type="ORF">DSM04_107173</name>
</gene>
<reference evidence="2 3" key="1">
    <citation type="submission" date="2018-07" db="EMBL/GenBank/DDBJ databases">
        <title>Leeuwenhoekiella genomics.</title>
        <authorList>
            <person name="Tahon G."/>
            <person name="Willems A."/>
        </authorList>
    </citation>
    <scope>NUCLEOTIDE SEQUENCE [LARGE SCALE GENOMIC DNA]</scope>
    <source>
        <strain evidence="2 3">R-50232</strain>
    </source>
</reference>